<dbReference type="Proteomes" id="UP000263595">
    <property type="component" value="Unassembled WGS sequence"/>
</dbReference>
<reference evidence="2" key="1">
    <citation type="submission" date="2018-08" db="EMBL/GenBank/DDBJ databases">
        <authorList>
            <person name="Blom J."/>
        </authorList>
    </citation>
    <scope>NUCLEOTIDE SEQUENCE [LARGE SCALE GENOMIC DNA]</scope>
    <source>
        <strain evidence="2">CCOS 865</strain>
    </source>
</reference>
<gene>
    <name evidence="1" type="ORF">CCOS865_02193</name>
</gene>
<protein>
    <submittedName>
        <fullName evidence="1">Uncharacterized protein</fullName>
    </submittedName>
</protein>
<keyword evidence="2" id="KW-1185">Reference proteome</keyword>
<dbReference type="EMBL" id="UNOZ01000013">
    <property type="protein sequence ID" value="SYX89927.1"/>
    <property type="molecule type" value="Genomic_DNA"/>
</dbReference>
<sequence>MSVKMVVESHIRTARICRERYSTMSQVDWLVGGVLHSLKHSMDVTKDRPLFIHEARTYVQELENAGQHDAAVKVADWIEEQWV</sequence>
<name>A0A383RS80_9PSED</name>
<evidence type="ECO:0000313" key="2">
    <source>
        <dbReference type="Proteomes" id="UP000263595"/>
    </source>
</evidence>
<dbReference type="AlphaFoldDB" id="A0A383RS80"/>
<organism evidence="1 2">
    <name type="scientific">Pseudomonas reidholzensis</name>
    <dbReference type="NCBI Taxonomy" id="1785162"/>
    <lineage>
        <taxon>Bacteria</taxon>
        <taxon>Pseudomonadati</taxon>
        <taxon>Pseudomonadota</taxon>
        <taxon>Gammaproteobacteria</taxon>
        <taxon>Pseudomonadales</taxon>
        <taxon>Pseudomonadaceae</taxon>
        <taxon>Pseudomonas</taxon>
    </lineage>
</organism>
<evidence type="ECO:0000313" key="1">
    <source>
        <dbReference type="EMBL" id="SYX89927.1"/>
    </source>
</evidence>
<dbReference type="RefSeq" id="WP_119140665.1">
    <property type="nucleotide sequence ID" value="NZ_CBCSFL010000026.1"/>
</dbReference>
<proteinExistence type="predicted"/>
<accession>A0A383RS80</accession>